<sequence>MSLLSRLPESKQQEIAEILEIIKEEAKPEKVILFGSYVSDKWVEDEYVEDGVRYSYIISRMQLARLYMKR</sequence>
<reference evidence="2" key="1">
    <citation type="journal article" date="2019" name="Int. J. Syst. Evol. Microbiol.">
        <title>The Global Catalogue of Microorganisms (GCM) 10K type strain sequencing project: providing services to taxonomists for standard genome sequencing and annotation.</title>
        <authorList>
            <consortium name="The Broad Institute Genomics Platform"/>
            <consortium name="The Broad Institute Genome Sequencing Center for Infectious Disease"/>
            <person name="Wu L."/>
            <person name="Ma J."/>
        </authorList>
    </citation>
    <scope>NUCLEOTIDE SEQUENCE [LARGE SCALE GENOMIC DNA]</scope>
    <source>
        <strain evidence="2">CGMCC 1.15342</strain>
    </source>
</reference>
<dbReference type="InterPro" id="IPR043519">
    <property type="entry name" value="NT_sf"/>
</dbReference>
<evidence type="ECO:0000313" key="2">
    <source>
        <dbReference type="Proteomes" id="UP000597338"/>
    </source>
</evidence>
<organism evidence="1 2">
    <name type="scientific">Parapedobacter defluvii</name>
    <dbReference type="NCBI Taxonomy" id="2045106"/>
    <lineage>
        <taxon>Bacteria</taxon>
        <taxon>Pseudomonadati</taxon>
        <taxon>Bacteroidota</taxon>
        <taxon>Sphingobacteriia</taxon>
        <taxon>Sphingobacteriales</taxon>
        <taxon>Sphingobacteriaceae</taxon>
        <taxon>Parapedobacter</taxon>
    </lineage>
</organism>
<gene>
    <name evidence="1" type="ORF">GCM10011386_36120</name>
</gene>
<name>A0ABQ1MKW6_9SPHI</name>
<evidence type="ECO:0000313" key="1">
    <source>
        <dbReference type="EMBL" id="GGC40865.1"/>
    </source>
</evidence>
<accession>A0ABQ1MKW6</accession>
<comment type="caution">
    <text evidence="1">The sequence shown here is derived from an EMBL/GenBank/DDBJ whole genome shotgun (WGS) entry which is preliminary data.</text>
</comment>
<dbReference type="Proteomes" id="UP000597338">
    <property type="component" value="Unassembled WGS sequence"/>
</dbReference>
<dbReference type="EMBL" id="BMIK01000016">
    <property type="protein sequence ID" value="GGC40865.1"/>
    <property type="molecule type" value="Genomic_DNA"/>
</dbReference>
<dbReference type="SUPFAM" id="SSF81301">
    <property type="entry name" value="Nucleotidyltransferase"/>
    <property type="match status" value="1"/>
</dbReference>
<keyword evidence="2" id="KW-1185">Reference proteome</keyword>
<dbReference type="RefSeq" id="WP_188752871.1">
    <property type="nucleotide sequence ID" value="NZ_BMIK01000016.1"/>
</dbReference>
<dbReference type="Gene3D" id="3.30.460.10">
    <property type="entry name" value="Beta Polymerase, domain 2"/>
    <property type="match status" value="1"/>
</dbReference>
<proteinExistence type="predicted"/>
<protein>
    <recommendedName>
        <fullName evidence="3">Nucleotidyltransferase domain-containing protein</fullName>
    </recommendedName>
</protein>
<evidence type="ECO:0008006" key="3">
    <source>
        <dbReference type="Google" id="ProtNLM"/>
    </source>
</evidence>